<name>A0A653CWI9_CALMS</name>
<organism evidence="1 2">
    <name type="scientific">Callosobruchus maculatus</name>
    <name type="common">Southern cowpea weevil</name>
    <name type="synonym">Pulse bruchid</name>
    <dbReference type="NCBI Taxonomy" id="64391"/>
    <lineage>
        <taxon>Eukaryota</taxon>
        <taxon>Metazoa</taxon>
        <taxon>Ecdysozoa</taxon>
        <taxon>Arthropoda</taxon>
        <taxon>Hexapoda</taxon>
        <taxon>Insecta</taxon>
        <taxon>Pterygota</taxon>
        <taxon>Neoptera</taxon>
        <taxon>Endopterygota</taxon>
        <taxon>Coleoptera</taxon>
        <taxon>Polyphaga</taxon>
        <taxon>Cucujiformia</taxon>
        <taxon>Chrysomeloidea</taxon>
        <taxon>Chrysomelidae</taxon>
        <taxon>Bruchinae</taxon>
        <taxon>Bruchini</taxon>
        <taxon>Callosobruchus</taxon>
    </lineage>
</organism>
<dbReference type="Proteomes" id="UP000410492">
    <property type="component" value="Unassembled WGS sequence"/>
</dbReference>
<reference evidence="1 2" key="1">
    <citation type="submission" date="2019-01" db="EMBL/GenBank/DDBJ databases">
        <authorList>
            <person name="Sayadi A."/>
        </authorList>
    </citation>
    <scope>NUCLEOTIDE SEQUENCE [LARGE SCALE GENOMIC DNA]</scope>
</reference>
<dbReference type="OrthoDB" id="10332041at2759"/>
<dbReference type="EMBL" id="CAACVG010009099">
    <property type="protein sequence ID" value="VEN52089.1"/>
    <property type="molecule type" value="Genomic_DNA"/>
</dbReference>
<protein>
    <submittedName>
        <fullName evidence="1">Uncharacterized protein</fullName>
    </submittedName>
</protein>
<feature type="non-terminal residue" evidence="1">
    <location>
        <position position="1"/>
    </location>
</feature>
<gene>
    <name evidence="1" type="ORF">CALMAC_LOCUS12348</name>
</gene>
<dbReference type="AlphaFoldDB" id="A0A653CWI9"/>
<keyword evidence="2" id="KW-1185">Reference proteome</keyword>
<evidence type="ECO:0000313" key="2">
    <source>
        <dbReference type="Proteomes" id="UP000410492"/>
    </source>
</evidence>
<proteinExistence type="predicted"/>
<accession>A0A653CWI9</accession>
<sequence length="125" mass="14193">QLHQDNAFTQPSFKILSVSASHVQIPSRRSRGPKMSNANDVGCICQSCYPTNCCVPENQRLSDDEAFATRYANFYNNYNIDWRTQKRPGSEDQSKCNCKCKCIKVCPLKPQQSQCQACPIYCMLV</sequence>
<evidence type="ECO:0000313" key="1">
    <source>
        <dbReference type="EMBL" id="VEN52089.1"/>
    </source>
</evidence>